<feature type="non-terminal residue" evidence="2">
    <location>
        <position position="107"/>
    </location>
</feature>
<accession>A0A5J4SBM1</accession>
<dbReference type="EMBL" id="SNRW01040497">
    <property type="protein sequence ID" value="KAA6343544.1"/>
    <property type="molecule type" value="Genomic_DNA"/>
</dbReference>
<reference evidence="2 3" key="1">
    <citation type="submission" date="2019-03" db="EMBL/GenBank/DDBJ databases">
        <title>Single cell metagenomics reveals metabolic interactions within the superorganism composed of flagellate Streblomastix strix and complex community of Bacteroidetes bacteria on its surface.</title>
        <authorList>
            <person name="Treitli S.C."/>
            <person name="Kolisko M."/>
            <person name="Husnik F."/>
            <person name="Keeling P."/>
            <person name="Hampl V."/>
        </authorList>
    </citation>
    <scope>NUCLEOTIDE SEQUENCE [LARGE SCALE GENOMIC DNA]</scope>
    <source>
        <strain evidence="2">ST1C</strain>
    </source>
</reference>
<protein>
    <submittedName>
        <fullName evidence="2">Uncharacterized protein</fullName>
    </submittedName>
</protein>
<dbReference type="AlphaFoldDB" id="A0A5J4SBM1"/>
<gene>
    <name evidence="2" type="ORF">EZS28_052302</name>
</gene>
<dbReference type="Proteomes" id="UP000324800">
    <property type="component" value="Unassembled WGS sequence"/>
</dbReference>
<sequence length="107" mass="12054">MRNIDPFSSNSLGRRSSILSQTSYHRKTSTVQEFLDILNALTGIKQDDDFNPFEANLRTETFVEQTAGSNLNEGFDGIDISERDDPLSETTTQSSTVPQYLSFLNRN</sequence>
<proteinExistence type="predicted"/>
<organism evidence="2 3">
    <name type="scientific">Streblomastix strix</name>
    <dbReference type="NCBI Taxonomy" id="222440"/>
    <lineage>
        <taxon>Eukaryota</taxon>
        <taxon>Metamonada</taxon>
        <taxon>Preaxostyla</taxon>
        <taxon>Oxymonadida</taxon>
        <taxon>Streblomastigidae</taxon>
        <taxon>Streblomastix</taxon>
    </lineage>
</organism>
<comment type="caution">
    <text evidence="2">The sequence shown here is derived from an EMBL/GenBank/DDBJ whole genome shotgun (WGS) entry which is preliminary data.</text>
</comment>
<feature type="region of interest" description="Disordered" evidence="1">
    <location>
        <begin position="68"/>
        <end position="107"/>
    </location>
</feature>
<evidence type="ECO:0000313" key="2">
    <source>
        <dbReference type="EMBL" id="KAA6343544.1"/>
    </source>
</evidence>
<feature type="compositionally biased region" description="Polar residues" evidence="1">
    <location>
        <begin position="1"/>
        <end position="23"/>
    </location>
</feature>
<feature type="region of interest" description="Disordered" evidence="1">
    <location>
        <begin position="1"/>
        <end position="26"/>
    </location>
</feature>
<feature type="compositionally biased region" description="Polar residues" evidence="1">
    <location>
        <begin position="88"/>
        <end position="107"/>
    </location>
</feature>
<name>A0A5J4SBM1_9EUKA</name>
<evidence type="ECO:0000256" key="1">
    <source>
        <dbReference type="SAM" id="MobiDB-lite"/>
    </source>
</evidence>
<evidence type="ECO:0000313" key="3">
    <source>
        <dbReference type="Proteomes" id="UP000324800"/>
    </source>
</evidence>